<dbReference type="InterPro" id="IPR022641">
    <property type="entry name" value="CheR_N"/>
</dbReference>
<dbReference type="SMART" id="SM00138">
    <property type="entry name" value="MeTrc"/>
    <property type="match status" value="1"/>
</dbReference>
<evidence type="ECO:0000313" key="7">
    <source>
        <dbReference type="EMBL" id="MBB6523500.1"/>
    </source>
</evidence>
<proteinExistence type="predicted"/>
<gene>
    <name evidence="7" type="ORF">HNR48_003802</name>
</gene>
<dbReference type="InParanoid" id="A0A7X0MXR9"/>
<name>A0A7X0MXR9_9GAMM</name>
<evidence type="ECO:0000256" key="1">
    <source>
        <dbReference type="ARBA" id="ARBA00001541"/>
    </source>
</evidence>
<evidence type="ECO:0000256" key="2">
    <source>
        <dbReference type="ARBA" id="ARBA00012534"/>
    </source>
</evidence>
<dbReference type="AlphaFoldDB" id="A0A7X0MXR9"/>
<dbReference type="GO" id="GO:0008983">
    <property type="term" value="F:protein-glutamate O-methyltransferase activity"/>
    <property type="evidence" value="ECO:0007669"/>
    <property type="project" value="UniProtKB-EC"/>
</dbReference>
<evidence type="ECO:0000256" key="4">
    <source>
        <dbReference type="ARBA" id="ARBA00022679"/>
    </source>
</evidence>
<dbReference type="SUPFAM" id="SSF53335">
    <property type="entry name" value="S-adenosyl-L-methionine-dependent methyltransferases"/>
    <property type="match status" value="1"/>
</dbReference>
<dbReference type="InterPro" id="IPR000780">
    <property type="entry name" value="CheR_MeTrfase"/>
</dbReference>
<keyword evidence="4 7" id="KW-0808">Transferase</keyword>
<dbReference type="InterPro" id="IPR036804">
    <property type="entry name" value="CheR_N_sf"/>
</dbReference>
<evidence type="ECO:0000313" key="8">
    <source>
        <dbReference type="Proteomes" id="UP000528457"/>
    </source>
</evidence>
<dbReference type="SUPFAM" id="SSF47757">
    <property type="entry name" value="Chemotaxis receptor methyltransferase CheR, N-terminal domain"/>
    <property type="match status" value="1"/>
</dbReference>
<dbReference type="Proteomes" id="UP000528457">
    <property type="component" value="Unassembled WGS sequence"/>
</dbReference>
<keyword evidence="8" id="KW-1185">Reference proteome</keyword>
<protein>
    <recommendedName>
        <fullName evidence="2">protein-glutamate O-methyltransferase</fullName>
        <ecNumber evidence="2">2.1.1.80</ecNumber>
    </recommendedName>
</protein>
<evidence type="ECO:0000256" key="5">
    <source>
        <dbReference type="ARBA" id="ARBA00022691"/>
    </source>
</evidence>
<dbReference type="FunCoup" id="A0A7X0MXR9">
    <property type="interactions" value="274"/>
</dbReference>
<dbReference type="Pfam" id="PF01739">
    <property type="entry name" value="CheR"/>
    <property type="match status" value="1"/>
</dbReference>
<dbReference type="PRINTS" id="PR00996">
    <property type="entry name" value="CHERMTFRASE"/>
</dbReference>
<reference evidence="7 8" key="1">
    <citation type="submission" date="2020-08" db="EMBL/GenBank/DDBJ databases">
        <title>Genomic Encyclopedia of Type Strains, Phase IV (KMG-IV): sequencing the most valuable type-strain genomes for metagenomic binning, comparative biology and taxonomic classification.</title>
        <authorList>
            <person name="Goeker M."/>
        </authorList>
    </citation>
    <scope>NUCLEOTIDE SEQUENCE [LARGE SCALE GENOMIC DNA]</scope>
    <source>
        <strain evidence="7 8">DSM 22368</strain>
    </source>
</reference>
<dbReference type="CDD" id="cd02440">
    <property type="entry name" value="AdoMet_MTases"/>
    <property type="match status" value="1"/>
</dbReference>
<organism evidence="7 8">
    <name type="scientific">Pseudoteredinibacter isoporae</name>
    <dbReference type="NCBI Taxonomy" id="570281"/>
    <lineage>
        <taxon>Bacteria</taxon>
        <taxon>Pseudomonadati</taxon>
        <taxon>Pseudomonadota</taxon>
        <taxon>Gammaproteobacteria</taxon>
        <taxon>Cellvibrionales</taxon>
        <taxon>Cellvibrionaceae</taxon>
        <taxon>Pseudoteredinibacter</taxon>
    </lineage>
</organism>
<dbReference type="RefSeq" id="WP_208020263.1">
    <property type="nucleotide sequence ID" value="NZ_JAAONY010000003.1"/>
</dbReference>
<keyword evidence="3 7" id="KW-0489">Methyltransferase</keyword>
<dbReference type="InterPro" id="IPR029063">
    <property type="entry name" value="SAM-dependent_MTases_sf"/>
</dbReference>
<dbReference type="EC" id="2.1.1.80" evidence="2"/>
<dbReference type="Pfam" id="PF03705">
    <property type="entry name" value="CheR_N"/>
    <property type="match status" value="1"/>
</dbReference>
<dbReference type="EMBL" id="JACHHT010000003">
    <property type="protein sequence ID" value="MBB6523500.1"/>
    <property type="molecule type" value="Genomic_DNA"/>
</dbReference>
<dbReference type="PROSITE" id="PS50123">
    <property type="entry name" value="CHER"/>
    <property type="match status" value="1"/>
</dbReference>
<comment type="catalytic activity">
    <reaction evidence="1">
        <text>L-glutamyl-[protein] + S-adenosyl-L-methionine = [protein]-L-glutamate 5-O-methyl ester + S-adenosyl-L-homocysteine</text>
        <dbReference type="Rhea" id="RHEA:24452"/>
        <dbReference type="Rhea" id="RHEA-COMP:10208"/>
        <dbReference type="Rhea" id="RHEA-COMP:10311"/>
        <dbReference type="ChEBI" id="CHEBI:29973"/>
        <dbReference type="ChEBI" id="CHEBI:57856"/>
        <dbReference type="ChEBI" id="CHEBI:59789"/>
        <dbReference type="ChEBI" id="CHEBI:82795"/>
        <dbReference type="EC" id="2.1.1.80"/>
    </reaction>
</comment>
<dbReference type="Gene3D" id="3.40.50.150">
    <property type="entry name" value="Vaccinia Virus protein VP39"/>
    <property type="match status" value="1"/>
</dbReference>
<dbReference type="InterPro" id="IPR022642">
    <property type="entry name" value="CheR_C"/>
</dbReference>
<evidence type="ECO:0000256" key="3">
    <source>
        <dbReference type="ARBA" id="ARBA00022603"/>
    </source>
</evidence>
<dbReference type="PANTHER" id="PTHR24422:SF21">
    <property type="entry name" value="CHEMOTAXIS PROTEIN METHYLTRANSFERASE 1"/>
    <property type="match status" value="1"/>
</dbReference>
<sequence>MEEALAIAPGDTLVFERFREFLKTECGIHLAENKQYLVQTRVKQILEHNKLSSLSDLISRASLSPQLRLEVVDAMTTNETYWLRDSYPFDLLRERLLSEIQTKKGTSQGRIRIWSAACSSGQEPYSISMSVQETQGIHMPVEIVAGDISPTMLKAAQRAEYDSLAMSRGLSAEYKQRYFTQVGEDSWRVNPDISRRVSFQTLNLMSSYTALGKFDIIFCRNVLIYFDQALKQDILRRFHSCLNPGGTLFLGASEGITGVEDYYEMINCRPGICYIAKDLKA</sequence>
<dbReference type="Gene3D" id="1.10.155.10">
    <property type="entry name" value="Chemotaxis receptor methyltransferase CheR, N-terminal domain"/>
    <property type="match status" value="1"/>
</dbReference>
<keyword evidence="5" id="KW-0949">S-adenosyl-L-methionine</keyword>
<dbReference type="InterPro" id="IPR050903">
    <property type="entry name" value="Bact_Chemotaxis_MeTrfase"/>
</dbReference>
<dbReference type="PANTHER" id="PTHR24422">
    <property type="entry name" value="CHEMOTAXIS PROTEIN METHYLTRANSFERASE"/>
    <property type="match status" value="1"/>
</dbReference>
<evidence type="ECO:0000259" key="6">
    <source>
        <dbReference type="PROSITE" id="PS50123"/>
    </source>
</evidence>
<comment type="caution">
    <text evidence="7">The sequence shown here is derived from an EMBL/GenBank/DDBJ whole genome shotgun (WGS) entry which is preliminary data.</text>
</comment>
<dbReference type="GO" id="GO:0032259">
    <property type="term" value="P:methylation"/>
    <property type="evidence" value="ECO:0007669"/>
    <property type="project" value="UniProtKB-KW"/>
</dbReference>
<accession>A0A7X0MXR9</accession>
<feature type="domain" description="CheR-type methyltransferase" evidence="6">
    <location>
        <begin position="15"/>
        <end position="281"/>
    </location>
</feature>